<dbReference type="Proteomes" id="UP000520876">
    <property type="component" value="Unassembled WGS sequence"/>
</dbReference>
<evidence type="ECO:0000313" key="8">
    <source>
        <dbReference type="Proteomes" id="UP000520876"/>
    </source>
</evidence>
<reference evidence="7 8" key="1">
    <citation type="submission" date="2020-07" db="EMBL/GenBank/DDBJ databases">
        <title>Halomonas sp. QX-2 draft genome sequence.</title>
        <authorList>
            <person name="Qiu X."/>
        </authorList>
    </citation>
    <scope>NUCLEOTIDE SEQUENCE [LARGE SCALE GENOMIC DNA]</scope>
    <source>
        <strain evidence="7 8">QX-2</strain>
    </source>
</reference>
<dbReference type="InterPro" id="IPR005331">
    <property type="entry name" value="Sulfotransferase"/>
</dbReference>
<evidence type="ECO:0000256" key="5">
    <source>
        <dbReference type="ARBA" id="ARBA00023136"/>
    </source>
</evidence>
<comment type="subcellular location">
    <subcellularLocation>
        <location evidence="1">Membrane</location>
        <topology evidence="1">Single-pass membrane protein</topology>
    </subcellularLocation>
</comment>
<dbReference type="PANTHER" id="PTHR12812">
    <property type="entry name" value="HEPARAN SULFATE 6-O-SULFOTRANSFERASE 3"/>
    <property type="match status" value="1"/>
</dbReference>
<sequence>MLPVFFVHIPKTAGTSFRKSAESFYGREKIVYDYSPSSEETSNIINKWIYEKKDPLNFFEEFSCLNYSLLSGHVNASKYIHLLGAQQTVSFFRDPVQRVVSEYYHFVRNNNYKGDLPSFYRKPQFINRQTKIMHGVPFESVGFFGLTEEYEISLEMLNSLYGLSIKSIKLNMGRKDQTVDYKLSDEERIEIEALNEDDIVFYQKVKNNFRERYSLFRNGETYVHGLVQQLSPKKISGWAWYAMNSSVVSLNILVDDKHVSTIECKELRPGLLRLSPPRNGYVGFQYNFSEPLLSGSIVKVVVVETGQLLTNQEI</sequence>
<evidence type="ECO:0000256" key="2">
    <source>
        <dbReference type="ARBA" id="ARBA00022679"/>
    </source>
</evidence>
<protein>
    <submittedName>
        <fullName evidence="7">Sulfotransferase family 2 domain-containing protein</fullName>
    </submittedName>
</protein>
<dbReference type="GO" id="GO:0016020">
    <property type="term" value="C:membrane"/>
    <property type="evidence" value="ECO:0007669"/>
    <property type="project" value="UniProtKB-SubCell"/>
</dbReference>
<evidence type="ECO:0000313" key="7">
    <source>
        <dbReference type="EMBL" id="NYT74349.1"/>
    </source>
</evidence>
<dbReference type="EMBL" id="JACCGK010000017">
    <property type="protein sequence ID" value="NYT74349.1"/>
    <property type="molecule type" value="Genomic_DNA"/>
</dbReference>
<keyword evidence="5" id="KW-0472">Membrane</keyword>
<gene>
    <name evidence="7" type="ORF">HZU72_18240</name>
</gene>
<dbReference type="InterPro" id="IPR010635">
    <property type="entry name" value="Heparan_SO4-6-sulfoTrfase"/>
</dbReference>
<evidence type="ECO:0000256" key="6">
    <source>
        <dbReference type="ARBA" id="ARBA00023180"/>
    </source>
</evidence>
<keyword evidence="4" id="KW-1133">Transmembrane helix</keyword>
<evidence type="ECO:0000256" key="4">
    <source>
        <dbReference type="ARBA" id="ARBA00022989"/>
    </source>
</evidence>
<dbReference type="AlphaFoldDB" id="A0A7Z0SR97"/>
<organism evidence="7 8">
    <name type="scientific">Vreelandella sedimenti</name>
    <dbReference type="NCBI Taxonomy" id="2729618"/>
    <lineage>
        <taxon>Bacteria</taxon>
        <taxon>Pseudomonadati</taxon>
        <taxon>Pseudomonadota</taxon>
        <taxon>Gammaproteobacteria</taxon>
        <taxon>Oceanospirillales</taxon>
        <taxon>Halomonadaceae</taxon>
        <taxon>Vreelandella</taxon>
    </lineage>
</organism>
<dbReference type="Gene3D" id="3.40.50.300">
    <property type="entry name" value="P-loop containing nucleotide triphosphate hydrolases"/>
    <property type="match status" value="2"/>
</dbReference>
<dbReference type="PANTHER" id="PTHR12812:SF0">
    <property type="entry name" value="HEPARAN-SULFATE 6-O-SULFOTRANSFERASE"/>
    <property type="match status" value="1"/>
</dbReference>
<dbReference type="GO" id="GO:0017095">
    <property type="term" value="F:heparan sulfate 6-sulfotransferase activity"/>
    <property type="evidence" value="ECO:0007669"/>
    <property type="project" value="TreeGrafter"/>
</dbReference>
<dbReference type="RefSeq" id="WP_180094682.1">
    <property type="nucleotide sequence ID" value="NZ_JACCGK010000017.1"/>
</dbReference>
<keyword evidence="3" id="KW-0812">Transmembrane</keyword>
<comment type="caution">
    <text evidence="7">The sequence shown here is derived from an EMBL/GenBank/DDBJ whole genome shotgun (WGS) entry which is preliminary data.</text>
</comment>
<keyword evidence="6" id="KW-0325">Glycoprotein</keyword>
<keyword evidence="8" id="KW-1185">Reference proteome</keyword>
<evidence type="ECO:0000256" key="3">
    <source>
        <dbReference type="ARBA" id="ARBA00022692"/>
    </source>
</evidence>
<dbReference type="InterPro" id="IPR027417">
    <property type="entry name" value="P-loop_NTPase"/>
</dbReference>
<proteinExistence type="predicted"/>
<accession>A0A7Z0SR97</accession>
<keyword evidence="2 7" id="KW-0808">Transferase</keyword>
<name>A0A7Z0SR97_9GAMM</name>
<dbReference type="Pfam" id="PF03567">
    <property type="entry name" value="Sulfotransfer_2"/>
    <property type="match status" value="1"/>
</dbReference>
<evidence type="ECO:0000256" key="1">
    <source>
        <dbReference type="ARBA" id="ARBA00004167"/>
    </source>
</evidence>